<keyword evidence="2 4" id="KW-0479">Metal-binding</keyword>
<name>A0A1I2IV24_9BACT</name>
<keyword evidence="5" id="KW-1133">Transmembrane helix</keyword>
<feature type="chain" id="PRO_5011612345" evidence="6">
    <location>
        <begin position="25"/>
        <end position="279"/>
    </location>
</feature>
<evidence type="ECO:0000256" key="1">
    <source>
        <dbReference type="ARBA" id="ARBA00022617"/>
    </source>
</evidence>
<evidence type="ECO:0000256" key="4">
    <source>
        <dbReference type="PROSITE-ProRule" id="PRU00433"/>
    </source>
</evidence>
<dbReference type="GO" id="GO:0020037">
    <property type="term" value="F:heme binding"/>
    <property type="evidence" value="ECO:0007669"/>
    <property type="project" value="InterPro"/>
</dbReference>
<dbReference type="InterPro" id="IPR032858">
    <property type="entry name" value="CcoP_N"/>
</dbReference>
<evidence type="ECO:0000259" key="7">
    <source>
        <dbReference type="PROSITE" id="PS51007"/>
    </source>
</evidence>
<dbReference type="Gene3D" id="1.10.760.10">
    <property type="entry name" value="Cytochrome c-like domain"/>
    <property type="match status" value="1"/>
</dbReference>
<feature type="signal peptide" evidence="6">
    <location>
        <begin position="1"/>
        <end position="24"/>
    </location>
</feature>
<dbReference type="RefSeq" id="WP_091548791.1">
    <property type="nucleotide sequence ID" value="NZ_FONY01000037.1"/>
</dbReference>
<dbReference type="InterPro" id="IPR050597">
    <property type="entry name" value="Cytochrome_c_Oxidase_Subunit"/>
</dbReference>
<evidence type="ECO:0000256" key="3">
    <source>
        <dbReference type="ARBA" id="ARBA00023004"/>
    </source>
</evidence>
<sequence length="279" mass="30636">MKKYKFKLIGIVLLLLFVIMQANAQDAAVTKASGVSHDEVIWLTLMGALVMLVVAPLIALASQLYGMIQGLEAQKGIKRKIPALGSGNLFRELQSLFAGGGDNELMEGHIYDGIQEMDNGMPRWLSAIFYVTIIFSIIYLLNYEVFKWSPSSAEEYKIEVAEANIKYNLSDKVKIKIEALKDKDALDAGLAIFQKNCAVCHGKLGEGGVGPNLTDNYWLHGGSIENIFNVIRSGVPEKGMIAWKAQLKDEQILQVASYITTLKGTNPPNAKAPQGTEEK</sequence>
<keyword evidence="1 4" id="KW-0349">Heme</keyword>
<dbReference type="GO" id="GO:0046872">
    <property type="term" value="F:metal ion binding"/>
    <property type="evidence" value="ECO:0007669"/>
    <property type="project" value="UniProtKB-KW"/>
</dbReference>
<keyword evidence="9" id="KW-1185">Reference proteome</keyword>
<dbReference type="STRING" id="1003.SAMN04488541_103740"/>
<accession>A0A1I2IV24</accession>
<evidence type="ECO:0000256" key="5">
    <source>
        <dbReference type="SAM" id="Phobius"/>
    </source>
</evidence>
<proteinExistence type="predicted"/>
<keyword evidence="6" id="KW-0732">Signal</keyword>
<dbReference type="PANTHER" id="PTHR33751:SF1">
    <property type="entry name" value="CBB3-TYPE CYTOCHROME C OXIDASE SUBUNIT FIXP"/>
    <property type="match status" value="1"/>
</dbReference>
<keyword evidence="5" id="KW-0472">Membrane</keyword>
<dbReference type="Gene3D" id="6.10.280.130">
    <property type="match status" value="1"/>
</dbReference>
<evidence type="ECO:0000256" key="2">
    <source>
        <dbReference type="ARBA" id="ARBA00022723"/>
    </source>
</evidence>
<dbReference type="InterPro" id="IPR038414">
    <property type="entry name" value="CcoP_N_sf"/>
</dbReference>
<dbReference type="GO" id="GO:0009055">
    <property type="term" value="F:electron transfer activity"/>
    <property type="evidence" value="ECO:0007669"/>
    <property type="project" value="InterPro"/>
</dbReference>
<evidence type="ECO:0000313" key="8">
    <source>
        <dbReference type="EMBL" id="SFF46312.1"/>
    </source>
</evidence>
<dbReference type="OrthoDB" id="9811281at2"/>
<dbReference type="SUPFAM" id="SSF46626">
    <property type="entry name" value="Cytochrome c"/>
    <property type="match status" value="1"/>
</dbReference>
<feature type="transmembrane region" description="Helical" evidence="5">
    <location>
        <begin position="40"/>
        <end position="61"/>
    </location>
</feature>
<dbReference type="PROSITE" id="PS51007">
    <property type="entry name" value="CYTC"/>
    <property type="match status" value="1"/>
</dbReference>
<dbReference type="AlphaFoldDB" id="A0A1I2IV24"/>
<protein>
    <submittedName>
        <fullName evidence="8">Cytochrome c oxidase cbb3-type subunit 3</fullName>
    </submittedName>
</protein>
<dbReference type="EMBL" id="FONY01000037">
    <property type="protein sequence ID" value="SFF46312.1"/>
    <property type="molecule type" value="Genomic_DNA"/>
</dbReference>
<dbReference type="InterPro" id="IPR036909">
    <property type="entry name" value="Cyt_c-like_dom_sf"/>
</dbReference>
<reference evidence="8 9" key="1">
    <citation type="submission" date="2016-10" db="EMBL/GenBank/DDBJ databases">
        <authorList>
            <person name="de Groot N.N."/>
        </authorList>
    </citation>
    <scope>NUCLEOTIDE SEQUENCE [LARGE SCALE GENOMIC DNA]</scope>
    <source>
        <strain>GEY</strain>
        <strain evidence="9">DSM 9560</strain>
    </source>
</reference>
<dbReference type="Pfam" id="PF13442">
    <property type="entry name" value="Cytochrome_CBB3"/>
    <property type="match status" value="1"/>
</dbReference>
<organism evidence="8 9">
    <name type="scientific">Thermoflexibacter ruber</name>
    <dbReference type="NCBI Taxonomy" id="1003"/>
    <lineage>
        <taxon>Bacteria</taxon>
        <taxon>Pseudomonadati</taxon>
        <taxon>Bacteroidota</taxon>
        <taxon>Cytophagia</taxon>
        <taxon>Cytophagales</taxon>
        <taxon>Thermoflexibacteraceae</taxon>
        <taxon>Thermoflexibacter</taxon>
    </lineage>
</organism>
<dbReference type="Proteomes" id="UP000199513">
    <property type="component" value="Unassembled WGS sequence"/>
</dbReference>
<keyword evidence="5" id="KW-0812">Transmembrane</keyword>
<keyword evidence="3 4" id="KW-0408">Iron</keyword>
<dbReference type="Pfam" id="PF14715">
    <property type="entry name" value="FixP_N"/>
    <property type="match status" value="1"/>
</dbReference>
<dbReference type="PANTHER" id="PTHR33751">
    <property type="entry name" value="CBB3-TYPE CYTOCHROME C OXIDASE SUBUNIT FIXP"/>
    <property type="match status" value="1"/>
</dbReference>
<dbReference type="InterPro" id="IPR009056">
    <property type="entry name" value="Cyt_c-like_dom"/>
</dbReference>
<gene>
    <name evidence="8" type="ORF">SAMN04488541_103740</name>
</gene>
<evidence type="ECO:0000313" key="9">
    <source>
        <dbReference type="Proteomes" id="UP000199513"/>
    </source>
</evidence>
<feature type="domain" description="Cytochrome c" evidence="7">
    <location>
        <begin position="184"/>
        <end position="263"/>
    </location>
</feature>
<evidence type="ECO:0000256" key="6">
    <source>
        <dbReference type="SAM" id="SignalP"/>
    </source>
</evidence>
<feature type="transmembrane region" description="Helical" evidence="5">
    <location>
        <begin position="124"/>
        <end position="141"/>
    </location>
</feature>